<evidence type="ECO:0000313" key="1">
    <source>
        <dbReference type="EMBL" id="GAG85745.1"/>
    </source>
</evidence>
<comment type="caution">
    <text evidence="1">The sequence shown here is derived from an EMBL/GenBank/DDBJ whole genome shotgun (WGS) entry which is preliminary data.</text>
</comment>
<sequence length="65" mass="7447">MPDDLAKKISEVLNHKPITPEDELSDALEDMGRDIASTEPNPGDWGWWVTYLQDRSDFTQNSELK</sequence>
<proteinExistence type="predicted"/>
<dbReference type="EMBL" id="BART01011487">
    <property type="protein sequence ID" value="GAG85745.1"/>
    <property type="molecule type" value="Genomic_DNA"/>
</dbReference>
<accession>X1ASP2</accession>
<dbReference type="AlphaFoldDB" id="X1ASP2"/>
<organism evidence="1">
    <name type="scientific">marine sediment metagenome</name>
    <dbReference type="NCBI Taxonomy" id="412755"/>
    <lineage>
        <taxon>unclassified sequences</taxon>
        <taxon>metagenomes</taxon>
        <taxon>ecological metagenomes</taxon>
    </lineage>
</organism>
<protein>
    <submittedName>
        <fullName evidence="1">Uncharacterized protein</fullName>
    </submittedName>
</protein>
<name>X1ASP2_9ZZZZ</name>
<reference evidence="1" key="1">
    <citation type="journal article" date="2014" name="Front. Microbiol.">
        <title>High frequency of phylogenetically diverse reductive dehalogenase-homologous genes in deep subseafloor sedimentary metagenomes.</title>
        <authorList>
            <person name="Kawai M."/>
            <person name="Futagami T."/>
            <person name="Toyoda A."/>
            <person name="Takaki Y."/>
            <person name="Nishi S."/>
            <person name="Hori S."/>
            <person name="Arai W."/>
            <person name="Tsubouchi T."/>
            <person name="Morono Y."/>
            <person name="Uchiyama I."/>
            <person name="Ito T."/>
            <person name="Fujiyama A."/>
            <person name="Inagaki F."/>
            <person name="Takami H."/>
        </authorList>
    </citation>
    <scope>NUCLEOTIDE SEQUENCE</scope>
    <source>
        <strain evidence="1">Expedition CK06-06</strain>
    </source>
</reference>
<gene>
    <name evidence="1" type="ORF">S01H4_24458</name>
</gene>